<gene>
    <name evidence="1" type="ORF">FSP39_023556</name>
</gene>
<reference evidence="1" key="1">
    <citation type="submission" date="2019-08" db="EMBL/GenBank/DDBJ databases">
        <title>The improved chromosome-level genome for the pearl oyster Pinctada fucata martensii using PacBio sequencing and Hi-C.</title>
        <authorList>
            <person name="Zheng Z."/>
        </authorList>
    </citation>
    <scope>NUCLEOTIDE SEQUENCE</scope>
    <source>
        <strain evidence="1">ZZ-2019</strain>
        <tissue evidence="1">Adductor muscle</tissue>
    </source>
</reference>
<evidence type="ECO:0000313" key="2">
    <source>
        <dbReference type="Proteomes" id="UP001186944"/>
    </source>
</evidence>
<sequence length="161" mass="17741">MASTSKISKLDAVASAEHQNLSIDLLSDFHADLLSTAFHKLCSARVVDNIKLVPCKLNYCNAGAINGVGMLFSQACCDFQSFNRGFFLGDIFRKGLDIGVDFLDGKVPEEKLDKILLLKLVNFTISERQKGWGFTWKGKEGLHPGGQKSISERRLHSPLPS</sequence>
<evidence type="ECO:0000313" key="1">
    <source>
        <dbReference type="EMBL" id="KAK3094058.1"/>
    </source>
</evidence>
<dbReference type="EMBL" id="VSWD01000009">
    <property type="protein sequence ID" value="KAK3094058.1"/>
    <property type="molecule type" value="Genomic_DNA"/>
</dbReference>
<protein>
    <submittedName>
        <fullName evidence="1">Uncharacterized protein</fullName>
    </submittedName>
</protein>
<organism evidence="1 2">
    <name type="scientific">Pinctada imbricata</name>
    <name type="common">Atlantic pearl-oyster</name>
    <name type="synonym">Pinctada martensii</name>
    <dbReference type="NCBI Taxonomy" id="66713"/>
    <lineage>
        <taxon>Eukaryota</taxon>
        <taxon>Metazoa</taxon>
        <taxon>Spiralia</taxon>
        <taxon>Lophotrochozoa</taxon>
        <taxon>Mollusca</taxon>
        <taxon>Bivalvia</taxon>
        <taxon>Autobranchia</taxon>
        <taxon>Pteriomorphia</taxon>
        <taxon>Pterioida</taxon>
        <taxon>Pterioidea</taxon>
        <taxon>Pteriidae</taxon>
        <taxon>Pinctada</taxon>
    </lineage>
</organism>
<name>A0AA89BXI5_PINIB</name>
<accession>A0AA89BXI5</accession>
<dbReference type="Proteomes" id="UP001186944">
    <property type="component" value="Unassembled WGS sequence"/>
</dbReference>
<keyword evidence="2" id="KW-1185">Reference proteome</keyword>
<dbReference type="AlphaFoldDB" id="A0AA89BXI5"/>
<proteinExistence type="predicted"/>
<comment type="caution">
    <text evidence="1">The sequence shown here is derived from an EMBL/GenBank/DDBJ whole genome shotgun (WGS) entry which is preliminary data.</text>
</comment>